<evidence type="ECO:0000313" key="3">
    <source>
        <dbReference type="EMBL" id="MST34826.1"/>
    </source>
</evidence>
<protein>
    <recommendedName>
        <fullName evidence="2">Translation initiation factor IF-2 N-terminal domain-containing protein</fullName>
    </recommendedName>
</protein>
<dbReference type="EMBL" id="WJHE01001241">
    <property type="protein sequence ID" value="MST34826.1"/>
    <property type="molecule type" value="Genomic_DNA"/>
</dbReference>
<evidence type="ECO:0000259" key="2">
    <source>
        <dbReference type="Pfam" id="PF04760"/>
    </source>
</evidence>
<accession>A0ABW9QZS4</accession>
<gene>
    <name evidence="3" type="ORF">GHK86_19125</name>
</gene>
<name>A0ABW9QZS4_9ACTN</name>
<reference evidence="3 4" key="1">
    <citation type="submission" date="2019-11" db="EMBL/GenBank/DDBJ databases">
        <title>Acidiferrimicrobium australis gen. nov., sp. nov., an acidophilic and obligately heterotrophic, member of the Actinobacteria that catalyses dissimilatory oxido- reduction of iron isolated from metal-rich acidic water in Chile.</title>
        <authorList>
            <person name="Gonzalez D."/>
            <person name="Huber K."/>
            <person name="Hedrich S."/>
            <person name="Rojas-Villalobos C."/>
            <person name="Quatrini R."/>
            <person name="Dinamarca M.A."/>
            <person name="Schwarz A."/>
            <person name="Canales C."/>
            <person name="Nancucheo I."/>
        </authorList>
    </citation>
    <scope>NUCLEOTIDE SEQUENCE [LARGE SCALE GENOMIC DNA]</scope>
    <source>
        <strain evidence="3 4">USS-CCA1</strain>
    </source>
</reference>
<evidence type="ECO:0000313" key="4">
    <source>
        <dbReference type="Proteomes" id="UP000437736"/>
    </source>
</evidence>
<keyword evidence="4" id="KW-1185">Reference proteome</keyword>
<comment type="caution">
    <text evidence="3">The sequence shown here is derived from an EMBL/GenBank/DDBJ whole genome shotgun (WGS) entry which is preliminary data.</text>
</comment>
<dbReference type="InterPro" id="IPR006847">
    <property type="entry name" value="IF2_N"/>
</dbReference>
<feature type="region of interest" description="Disordered" evidence="1">
    <location>
        <begin position="39"/>
        <end position="92"/>
    </location>
</feature>
<dbReference type="Proteomes" id="UP000437736">
    <property type="component" value="Unassembled WGS sequence"/>
</dbReference>
<evidence type="ECO:0000256" key="1">
    <source>
        <dbReference type="SAM" id="MobiDB-lite"/>
    </source>
</evidence>
<feature type="compositionally biased region" description="Low complexity" evidence="1">
    <location>
        <begin position="76"/>
        <end position="92"/>
    </location>
</feature>
<sequence>MTQHLPTKRIRVYELARELGLTNKEALDLCISLGIGVKSHSSSLEDQQADRVRRKADREGLRRDVQPEEEQQPTRPAKAPAAAKAAPAPAAA</sequence>
<dbReference type="Pfam" id="PF04760">
    <property type="entry name" value="IF2_N"/>
    <property type="match status" value="1"/>
</dbReference>
<feature type="compositionally biased region" description="Basic and acidic residues" evidence="1">
    <location>
        <begin position="48"/>
        <end position="66"/>
    </location>
</feature>
<organism evidence="3 4">
    <name type="scientific">Acidiferrimicrobium australe</name>
    <dbReference type="NCBI Taxonomy" id="2664430"/>
    <lineage>
        <taxon>Bacteria</taxon>
        <taxon>Bacillati</taxon>
        <taxon>Actinomycetota</taxon>
        <taxon>Acidimicrobiia</taxon>
        <taxon>Acidimicrobiales</taxon>
        <taxon>Acidimicrobiaceae</taxon>
        <taxon>Acidiferrimicrobium</taxon>
    </lineage>
</organism>
<feature type="domain" description="Translation initiation factor IF-2 N-terminal" evidence="2">
    <location>
        <begin position="8"/>
        <end position="58"/>
    </location>
</feature>
<feature type="non-terminal residue" evidence="3">
    <location>
        <position position="92"/>
    </location>
</feature>
<proteinExistence type="predicted"/>
<dbReference type="Gene3D" id="1.10.10.2480">
    <property type="match status" value="1"/>
</dbReference>